<name>A0A160TPC2_9ZZZZ</name>
<gene>
    <name evidence="1" type="ORF">MGWOODY_Smn1473</name>
</gene>
<organism evidence="1">
    <name type="scientific">hydrothermal vent metagenome</name>
    <dbReference type="NCBI Taxonomy" id="652676"/>
    <lineage>
        <taxon>unclassified sequences</taxon>
        <taxon>metagenomes</taxon>
        <taxon>ecological metagenomes</taxon>
    </lineage>
</organism>
<accession>A0A160TPC2</accession>
<dbReference type="EMBL" id="CZQE01000268">
    <property type="protein sequence ID" value="CUS45479.1"/>
    <property type="molecule type" value="Genomic_DNA"/>
</dbReference>
<evidence type="ECO:0000313" key="1">
    <source>
        <dbReference type="EMBL" id="CUS45479.1"/>
    </source>
</evidence>
<dbReference type="AlphaFoldDB" id="A0A160TPC2"/>
<sequence>MWLIARYSNGCGKGRIPLPEAVRNALVRWYIGQGARADEEAGIMLVQQARIGEKWIACDCLPPGEPPPILTPAFLSEAETYYLRRLTSTDRPEHQPDCPFFREQATNRITEVWTQESPAEPPAGYFEVLRPAPEKLAQRPEEDSTDDRTRQASIPRLARLLWRLLALSGLNRCLPPSFDTAERSIKTEFRVLSVAAGKVEIAPGIELGRAFWTHAQALHSRRMYARLRELARGWPRGHAPQAFLALFAQDVRGSTIYVPGSDPVVLANRVQSPSIRGNQIKGPYLTIVVAGEYPEAHGYAPLRAYAQPIFSGKRFVPVDSEFERAVLRELIKLQWTFDRIGIDLTIEKPVFDTLTPIGACRPDFILELRSRETGEIRSIIVEAMGSTDETYLAAKAVTHPRMAQIGPLVCVSPADVETGRIGAIVRRAAGA</sequence>
<proteinExistence type="predicted"/>
<protein>
    <submittedName>
        <fullName evidence="1">Uncharacterized protein</fullName>
    </submittedName>
</protein>
<reference evidence="1" key="1">
    <citation type="submission" date="2015-10" db="EMBL/GenBank/DDBJ databases">
        <authorList>
            <person name="Gilbert D.G."/>
        </authorList>
    </citation>
    <scope>NUCLEOTIDE SEQUENCE</scope>
</reference>